<dbReference type="RefSeq" id="WP_005035416.1">
    <property type="nucleotide sequence ID" value="NZ_KB849756.1"/>
</dbReference>
<evidence type="ECO:0000256" key="1">
    <source>
        <dbReference type="ARBA" id="ARBA00004377"/>
    </source>
</evidence>
<dbReference type="Proteomes" id="UP000013251">
    <property type="component" value="Unassembled WGS sequence"/>
</dbReference>
<comment type="caution">
    <text evidence="13">The sequence shown here is derived from an EMBL/GenBank/DDBJ whole genome shotgun (WGS) entry which is preliminary data.</text>
</comment>
<keyword evidence="8 11" id="KW-0472">Membrane</keyword>
<dbReference type="GO" id="GO:0015628">
    <property type="term" value="P:protein secretion by the type II secretion system"/>
    <property type="evidence" value="ECO:0007669"/>
    <property type="project" value="InterPro"/>
</dbReference>
<evidence type="ECO:0000256" key="3">
    <source>
        <dbReference type="ARBA" id="ARBA00022475"/>
    </source>
</evidence>
<dbReference type="SUPFAM" id="SSF54523">
    <property type="entry name" value="Pili subunits"/>
    <property type="match status" value="1"/>
</dbReference>
<dbReference type="PROSITE" id="PS00409">
    <property type="entry name" value="PROKAR_NTER_METHYL"/>
    <property type="match status" value="1"/>
</dbReference>
<feature type="transmembrane region" description="Helical" evidence="11">
    <location>
        <begin position="7"/>
        <end position="27"/>
    </location>
</feature>
<dbReference type="GO" id="GO:0015627">
    <property type="term" value="C:type II protein secretion system complex"/>
    <property type="evidence" value="ECO:0007669"/>
    <property type="project" value="InterPro"/>
</dbReference>
<keyword evidence="4" id="KW-0488">Methylation</keyword>
<organism evidence="13 14">
    <name type="scientific">Acinetobacter bereziniae LMG 1003 = CIP 70.12</name>
    <dbReference type="NCBI Taxonomy" id="981324"/>
    <lineage>
        <taxon>Bacteria</taxon>
        <taxon>Pseudomonadati</taxon>
        <taxon>Pseudomonadota</taxon>
        <taxon>Gammaproteobacteria</taxon>
        <taxon>Moraxellales</taxon>
        <taxon>Moraxellaceae</taxon>
        <taxon>Acinetobacter</taxon>
    </lineage>
</organism>
<dbReference type="HOGENOM" id="CLU_084761_2_1_6"/>
<comment type="similarity">
    <text evidence="9">Belongs to the GSP H family.</text>
</comment>
<evidence type="ECO:0000256" key="9">
    <source>
        <dbReference type="ARBA" id="ARBA00025772"/>
    </source>
</evidence>
<dbReference type="EMBL" id="APQG01000052">
    <property type="protein sequence ID" value="ENV89628.1"/>
    <property type="molecule type" value="Genomic_DNA"/>
</dbReference>
<keyword evidence="7 11" id="KW-1133">Transmembrane helix</keyword>
<evidence type="ECO:0000313" key="14">
    <source>
        <dbReference type="Proteomes" id="UP000013251"/>
    </source>
</evidence>
<evidence type="ECO:0000259" key="12">
    <source>
        <dbReference type="Pfam" id="PF12019"/>
    </source>
</evidence>
<dbReference type="InterPro" id="IPR045584">
    <property type="entry name" value="Pilin-like"/>
</dbReference>
<accession>N9EAA5</accession>
<sequence>MRNNRGFTLIELMVTIAVFAVIVMMAAPSFNKLIVNQKLTSSTRGLINAFNLAKSQAAILKRAVAVCPNKTIAGASYTKLDCATSAIPNFATITNAIEKQDVLDNRVILVQIDPKVELKSGSVTNVVFNEVGSSGASKNIILCAGNNSRTITVLQLGNVTQTTGTC</sequence>
<dbReference type="AlphaFoldDB" id="N9EAA5"/>
<evidence type="ECO:0000256" key="7">
    <source>
        <dbReference type="ARBA" id="ARBA00022989"/>
    </source>
</evidence>
<comment type="subcellular location">
    <subcellularLocation>
        <location evidence="1">Cell inner membrane</location>
        <topology evidence="1">Single-pass membrane protein</topology>
    </subcellularLocation>
</comment>
<evidence type="ECO:0000256" key="6">
    <source>
        <dbReference type="ARBA" id="ARBA00022692"/>
    </source>
</evidence>
<dbReference type="InterPro" id="IPR022346">
    <property type="entry name" value="T2SS_GspH"/>
</dbReference>
<evidence type="ECO:0000256" key="4">
    <source>
        <dbReference type="ARBA" id="ARBA00022481"/>
    </source>
</evidence>
<dbReference type="InterPro" id="IPR012902">
    <property type="entry name" value="N_methyl_site"/>
</dbReference>
<feature type="domain" description="General secretion pathway GspH" evidence="12">
    <location>
        <begin position="43"/>
        <end position="157"/>
    </location>
</feature>
<keyword evidence="14" id="KW-1185">Reference proteome</keyword>
<dbReference type="GO" id="GO:0005886">
    <property type="term" value="C:plasma membrane"/>
    <property type="evidence" value="ECO:0007669"/>
    <property type="project" value="UniProtKB-SubCell"/>
</dbReference>
<dbReference type="OrthoDB" id="5587184at2"/>
<dbReference type="Pfam" id="PF12019">
    <property type="entry name" value="GspH"/>
    <property type="match status" value="1"/>
</dbReference>
<evidence type="ECO:0000256" key="8">
    <source>
        <dbReference type="ARBA" id="ARBA00023136"/>
    </source>
</evidence>
<dbReference type="GeneID" id="69464359"/>
<keyword evidence="3" id="KW-1003">Cell membrane</keyword>
<evidence type="ECO:0000256" key="5">
    <source>
        <dbReference type="ARBA" id="ARBA00022519"/>
    </source>
</evidence>
<gene>
    <name evidence="13" type="ORF">F938_04565</name>
</gene>
<name>N9EAA5_ACIBZ</name>
<evidence type="ECO:0000256" key="10">
    <source>
        <dbReference type="ARBA" id="ARBA00030775"/>
    </source>
</evidence>
<dbReference type="Pfam" id="PF07963">
    <property type="entry name" value="N_methyl"/>
    <property type="match status" value="1"/>
</dbReference>
<evidence type="ECO:0000256" key="2">
    <source>
        <dbReference type="ARBA" id="ARBA00021549"/>
    </source>
</evidence>
<keyword evidence="6 11" id="KW-0812">Transmembrane</keyword>
<keyword evidence="5" id="KW-0997">Cell inner membrane</keyword>
<evidence type="ECO:0000256" key="11">
    <source>
        <dbReference type="SAM" id="Phobius"/>
    </source>
</evidence>
<evidence type="ECO:0000313" key="13">
    <source>
        <dbReference type="EMBL" id="ENV89628.1"/>
    </source>
</evidence>
<dbReference type="NCBIfam" id="TIGR02532">
    <property type="entry name" value="IV_pilin_GFxxxE"/>
    <property type="match status" value="1"/>
</dbReference>
<dbReference type="Gene3D" id="3.30.700.10">
    <property type="entry name" value="Glycoprotein, Type 4 Pilin"/>
    <property type="match status" value="1"/>
</dbReference>
<protein>
    <recommendedName>
        <fullName evidence="2">Type II secretion system protein H</fullName>
    </recommendedName>
    <alternativeName>
        <fullName evidence="10">General secretion pathway protein H</fullName>
    </alternativeName>
</protein>
<reference evidence="13 14" key="1">
    <citation type="submission" date="2013-02" db="EMBL/GenBank/DDBJ databases">
        <title>The Genome Sequence of Acinetobacter bereziniae CIP 70.12.</title>
        <authorList>
            <consortium name="The Broad Institute Genome Sequencing Platform"/>
            <consortium name="The Broad Institute Genome Sequencing Center for Infectious Disease"/>
            <person name="Cerqueira G."/>
            <person name="Feldgarden M."/>
            <person name="Courvalin P."/>
            <person name="Perichon B."/>
            <person name="Grillot-Courvalin C."/>
            <person name="Clermont D."/>
            <person name="Rocha E."/>
            <person name="Yoon E.-J."/>
            <person name="Nemec A."/>
            <person name="Walker B."/>
            <person name="Young S.K."/>
            <person name="Zeng Q."/>
            <person name="Gargeya S."/>
            <person name="Fitzgerald M."/>
            <person name="Haas B."/>
            <person name="Abouelleil A."/>
            <person name="Alvarado L."/>
            <person name="Arachchi H.M."/>
            <person name="Berlin A.M."/>
            <person name="Chapman S.B."/>
            <person name="Dewar J."/>
            <person name="Goldberg J."/>
            <person name="Griggs A."/>
            <person name="Gujja S."/>
            <person name="Hansen M."/>
            <person name="Howarth C."/>
            <person name="Imamovic A."/>
            <person name="Larimer J."/>
            <person name="McCowan C."/>
            <person name="Murphy C."/>
            <person name="Neiman D."/>
            <person name="Pearson M."/>
            <person name="Priest M."/>
            <person name="Roberts A."/>
            <person name="Saif S."/>
            <person name="Shea T."/>
            <person name="Sisk P."/>
            <person name="Sykes S."/>
            <person name="Wortman J."/>
            <person name="Nusbaum C."/>
            <person name="Birren B."/>
        </authorList>
    </citation>
    <scope>NUCLEOTIDE SEQUENCE [LARGE SCALE GENOMIC DNA]</scope>
    <source>
        <strain evidence="13 14">CIP 70.12</strain>
    </source>
</reference>
<dbReference type="PATRIC" id="fig|1217650.3.peg.4492"/>
<proteinExistence type="inferred from homology"/>